<feature type="transmembrane region" description="Helical" evidence="1">
    <location>
        <begin position="424"/>
        <end position="445"/>
    </location>
</feature>
<dbReference type="InterPro" id="IPR011642">
    <property type="entry name" value="Gate_dom"/>
</dbReference>
<feature type="transmembrane region" description="Helical" evidence="1">
    <location>
        <begin position="131"/>
        <end position="155"/>
    </location>
</feature>
<evidence type="ECO:0000259" key="2">
    <source>
        <dbReference type="Pfam" id="PF07670"/>
    </source>
</evidence>
<sequence>MTTPADTRIEGTHEATAKPRGIWRLFVYSAIGIVVFFFPMTYQGKSSIPLDHMVTMVREYLGPLVPWFILALVIYGTARGIINRNWRNGPMAAVFTVANVFGLIVALMIVFDALPAFLAEPDLAPFLWNSIAVPVGLIVPIGSVFLALLVSYGLLEFVGVFMQPIMRPIWKTPGRSAIDAVASFVGSYSIGLLITDRVYQAGRYTAREAAIVATGFSTVSAAFMVIVANSLGLMEHWLTYFFVSLFVTFLVTAITVRIPPLSIIPDDYFPGATPEPEKKVTGNRFRAAWDESLAVLRAAPSLKDAVLLNLRDGIRMASAITPSIMSIGLGGLLLAKFTPIFDWLGYLFYPFAWIVRLPEPLLAGKAAAVGIAEMFLPAGIVADQESMVLRFVIGVVCISAIIFFSAMVPCIMATRIPLKVSHMVILWFERVALTILITTPIAHLLF</sequence>
<keyword evidence="1" id="KW-0472">Membrane</keyword>
<protein>
    <submittedName>
        <fullName evidence="3">YjiH family protein</fullName>
    </submittedName>
</protein>
<evidence type="ECO:0000256" key="1">
    <source>
        <dbReference type="SAM" id="Phobius"/>
    </source>
</evidence>
<feature type="transmembrane region" description="Helical" evidence="1">
    <location>
        <begin position="238"/>
        <end position="258"/>
    </location>
</feature>
<reference evidence="3 4" key="1">
    <citation type="submission" date="2022-08" db="EMBL/GenBank/DDBJ databases">
        <title>YIM 101645 draft genome.</title>
        <authorList>
            <person name="Chen X."/>
        </authorList>
    </citation>
    <scope>NUCLEOTIDE SEQUENCE [LARGE SCALE GENOMIC DNA]</scope>
    <source>
        <strain evidence="3 4">YIM 101645</strain>
    </source>
</reference>
<gene>
    <name evidence="3" type="ORF">NYP18_04625</name>
</gene>
<dbReference type="Proteomes" id="UP001205965">
    <property type="component" value="Unassembled WGS sequence"/>
</dbReference>
<feature type="transmembrane region" description="Helical" evidence="1">
    <location>
        <begin position="388"/>
        <end position="412"/>
    </location>
</feature>
<evidence type="ECO:0000313" key="4">
    <source>
        <dbReference type="Proteomes" id="UP001205965"/>
    </source>
</evidence>
<feature type="transmembrane region" description="Helical" evidence="1">
    <location>
        <begin position="176"/>
        <end position="194"/>
    </location>
</feature>
<dbReference type="EMBL" id="JANWTC010000002">
    <property type="protein sequence ID" value="MCS5478939.1"/>
    <property type="molecule type" value="Genomic_DNA"/>
</dbReference>
<organism evidence="3 4">
    <name type="scientific">Corynebacterium lemuris</name>
    <dbReference type="NCBI Taxonomy" id="1859292"/>
    <lineage>
        <taxon>Bacteria</taxon>
        <taxon>Bacillati</taxon>
        <taxon>Actinomycetota</taxon>
        <taxon>Actinomycetes</taxon>
        <taxon>Mycobacteriales</taxon>
        <taxon>Corynebacteriaceae</taxon>
        <taxon>Corynebacterium</taxon>
    </lineage>
</organism>
<keyword evidence="4" id="KW-1185">Reference proteome</keyword>
<proteinExistence type="predicted"/>
<feature type="transmembrane region" description="Helical" evidence="1">
    <location>
        <begin position="90"/>
        <end position="111"/>
    </location>
</feature>
<comment type="caution">
    <text evidence="3">The sequence shown here is derived from an EMBL/GenBank/DDBJ whole genome shotgun (WGS) entry which is preliminary data.</text>
</comment>
<name>A0ABT2FYC4_9CORY</name>
<feature type="transmembrane region" description="Helical" evidence="1">
    <location>
        <begin position="60"/>
        <end position="78"/>
    </location>
</feature>
<accession>A0ABT2FYC4</accession>
<feature type="transmembrane region" description="Helical" evidence="1">
    <location>
        <begin position="209"/>
        <end position="231"/>
    </location>
</feature>
<evidence type="ECO:0000313" key="3">
    <source>
        <dbReference type="EMBL" id="MCS5478939.1"/>
    </source>
</evidence>
<keyword evidence="1" id="KW-0812">Transmembrane</keyword>
<feature type="transmembrane region" description="Helical" evidence="1">
    <location>
        <begin position="324"/>
        <end position="349"/>
    </location>
</feature>
<feature type="domain" description="Nucleoside transporter/FeoB GTPase Gate" evidence="2">
    <location>
        <begin position="133"/>
        <end position="233"/>
    </location>
</feature>
<keyword evidence="1" id="KW-1133">Transmembrane helix</keyword>
<dbReference type="Pfam" id="PF07670">
    <property type="entry name" value="Gate"/>
    <property type="match status" value="1"/>
</dbReference>
<feature type="transmembrane region" description="Helical" evidence="1">
    <location>
        <begin position="21"/>
        <end position="40"/>
    </location>
</feature>
<dbReference type="RefSeq" id="WP_259427007.1">
    <property type="nucleotide sequence ID" value="NZ_JANWTC010000002.1"/>
</dbReference>